<dbReference type="PANTHER" id="PTHR47667:SF1">
    <property type="entry name" value="REGULATOR OF TY1 TRANSPOSITION PROTEIN 107"/>
    <property type="match status" value="1"/>
</dbReference>
<feature type="domain" description="BRCT" evidence="2">
    <location>
        <begin position="184"/>
        <end position="275"/>
    </location>
</feature>
<feature type="compositionally biased region" description="Low complexity" evidence="1">
    <location>
        <begin position="442"/>
        <end position="452"/>
    </location>
</feature>
<name>A0AAW2Z2R0_9EUKA</name>
<dbReference type="Pfam" id="PF00533">
    <property type="entry name" value="BRCT"/>
    <property type="match status" value="1"/>
</dbReference>
<dbReference type="InterPro" id="IPR036420">
    <property type="entry name" value="BRCT_dom_sf"/>
</dbReference>
<dbReference type="Pfam" id="PF16770">
    <property type="entry name" value="RTT107_BRCT_5"/>
    <property type="match status" value="1"/>
</dbReference>
<feature type="compositionally biased region" description="Basic and acidic residues" evidence="1">
    <location>
        <begin position="453"/>
        <end position="472"/>
    </location>
</feature>
<reference evidence="3 4" key="1">
    <citation type="submission" date="2024-03" db="EMBL/GenBank/DDBJ databases">
        <title>The Acrasis kona genome and developmental transcriptomes reveal deep origins of eukaryotic multicellular pathways.</title>
        <authorList>
            <person name="Sheikh S."/>
            <person name="Fu C.-J."/>
            <person name="Brown M.W."/>
            <person name="Baldauf S.L."/>
        </authorList>
    </citation>
    <scope>NUCLEOTIDE SEQUENCE [LARGE SCALE GENOMIC DNA]</scope>
    <source>
        <strain evidence="3 4">ATCC MYA-3509</strain>
    </source>
</reference>
<feature type="domain" description="BRCT" evidence="2">
    <location>
        <begin position="289"/>
        <end position="395"/>
    </location>
</feature>
<gene>
    <name evidence="3" type="ORF">AKO1_011512</name>
</gene>
<dbReference type="Pfam" id="PF12738">
    <property type="entry name" value="PTCB-BRCT"/>
    <property type="match status" value="2"/>
</dbReference>
<dbReference type="SUPFAM" id="SSF52113">
    <property type="entry name" value="BRCT domain"/>
    <property type="match status" value="5"/>
</dbReference>
<dbReference type="InterPro" id="IPR053036">
    <property type="entry name" value="CellCycle_DNARepair_Reg"/>
</dbReference>
<evidence type="ECO:0000256" key="1">
    <source>
        <dbReference type="SAM" id="MobiDB-lite"/>
    </source>
</evidence>
<dbReference type="Proteomes" id="UP001431209">
    <property type="component" value="Unassembled WGS sequence"/>
</dbReference>
<dbReference type="SMART" id="SM00292">
    <property type="entry name" value="BRCT"/>
    <property type="match status" value="5"/>
</dbReference>
<dbReference type="AlphaFoldDB" id="A0AAW2Z2R0"/>
<dbReference type="CDD" id="cd00027">
    <property type="entry name" value="BRCT"/>
    <property type="match status" value="1"/>
</dbReference>
<proteinExistence type="predicted"/>
<accession>A0AAW2Z2R0</accession>
<evidence type="ECO:0000313" key="3">
    <source>
        <dbReference type="EMBL" id="KAL0483255.1"/>
    </source>
</evidence>
<dbReference type="EMBL" id="JAOPGA020000946">
    <property type="protein sequence ID" value="KAL0483255.1"/>
    <property type="molecule type" value="Genomic_DNA"/>
</dbReference>
<evidence type="ECO:0000313" key="4">
    <source>
        <dbReference type="Proteomes" id="UP001431209"/>
    </source>
</evidence>
<feature type="non-terminal residue" evidence="3">
    <location>
        <position position="684"/>
    </location>
</feature>
<sequence>GILTHCVFFLDDKLGDRARKSELTQAIKNAGGKVVERVGKTTTHVITNDVDYSVNFPGVKIVTPIWLSDCVETNKVLSEALYDPNNKRILKGVVATTTQIPANEQLAVANLILTSLGAEYSGDLHDKVTHLIAYSKPCEGDKYEQASKNGVKIVSYEWLNQCGSQLKRLNEDDYPLKEADVDESLRHLFEECVFTIDEDQHQDAILCSQLKANLLSLGGVIQETFDKHVTHVICRYSCGPIYKKAMKLGTKIVTAHWLDDCIRHRQVISTSDSSIGVFSSAIHKPLKSAKQLLLQNCEISVTGWQGADRSDVMYLIKALGGQYTGTFSKKNTHLICSDVNLSASQSTQSQSQGGIAAAGKKIQKAIEWNIPVLKKEWLLEVIDEWKKVDITDDYLWIKDQIIGQPPAKKQKLSHDDGDKQIIKETPKETKSKGEEAKKTKENTTPPKETVTPPKKENKATPKETTAPKEAKQNKSTNTKLFVLGSNCDHLKDAILSLPDAQVSSSDIVDDKCTHVVLNGIKRTEKYLCGCSGGKIIVRPEYITESEKQKKWLSEEDFIWDDNLADGASPSKIWKHSPKYWRDKALSDGCAFENKTIILFITKKVPPKEIIKRIILAGKGNVIECDRKSSADELKNADYALVDGDAKASDKFIKVLRQNKIKMYRANLLLDMFTLEPPISFDQYE</sequence>
<feature type="domain" description="BRCT" evidence="2">
    <location>
        <begin position="1"/>
        <end position="84"/>
    </location>
</feature>
<feature type="domain" description="BRCT" evidence="2">
    <location>
        <begin position="85"/>
        <end position="176"/>
    </location>
</feature>
<dbReference type="CDD" id="cd17711">
    <property type="entry name" value="BRCT_PAXIP1_rpt3"/>
    <property type="match status" value="1"/>
</dbReference>
<dbReference type="Pfam" id="PF16589">
    <property type="entry name" value="BRCT_2"/>
    <property type="match status" value="1"/>
</dbReference>
<protein>
    <recommendedName>
        <fullName evidence="2">BRCT domain-containing protein</fullName>
    </recommendedName>
</protein>
<dbReference type="InterPro" id="IPR001357">
    <property type="entry name" value="BRCT_dom"/>
</dbReference>
<feature type="region of interest" description="Disordered" evidence="1">
    <location>
        <begin position="405"/>
        <end position="477"/>
    </location>
</feature>
<organism evidence="3 4">
    <name type="scientific">Acrasis kona</name>
    <dbReference type="NCBI Taxonomy" id="1008807"/>
    <lineage>
        <taxon>Eukaryota</taxon>
        <taxon>Discoba</taxon>
        <taxon>Heterolobosea</taxon>
        <taxon>Tetramitia</taxon>
        <taxon>Eutetramitia</taxon>
        <taxon>Acrasidae</taxon>
        <taxon>Acrasis</taxon>
    </lineage>
</organism>
<feature type="non-terminal residue" evidence="3">
    <location>
        <position position="1"/>
    </location>
</feature>
<dbReference type="PROSITE" id="PS50172">
    <property type="entry name" value="BRCT"/>
    <property type="match status" value="4"/>
</dbReference>
<dbReference type="Gene3D" id="3.40.50.10190">
    <property type="entry name" value="BRCT domain"/>
    <property type="match status" value="6"/>
</dbReference>
<feature type="compositionally biased region" description="Basic and acidic residues" evidence="1">
    <location>
        <begin position="412"/>
        <end position="441"/>
    </location>
</feature>
<evidence type="ECO:0000259" key="2">
    <source>
        <dbReference type="PROSITE" id="PS50172"/>
    </source>
</evidence>
<comment type="caution">
    <text evidence="3">The sequence shown here is derived from an EMBL/GenBank/DDBJ whole genome shotgun (WGS) entry which is preliminary data.</text>
</comment>
<dbReference type="PANTHER" id="PTHR47667">
    <property type="entry name" value="REGULATOR OF TY1 TRANSPOSITION PROTEIN 107"/>
    <property type="match status" value="1"/>
</dbReference>
<keyword evidence="4" id="KW-1185">Reference proteome</keyword>